<evidence type="ECO:0000256" key="1">
    <source>
        <dbReference type="ARBA" id="ARBA00022741"/>
    </source>
</evidence>
<sequence length="2275" mass="259115">MPLCSAGDCDALSLIQGLNHENLLSEGDLGEALLRLTKSLSENHYHCLFSNLLSPPPCISRPALELVLSSAECGTILARWLEDQFPRSHEQFSGSLQAAILDRLSLSIHFLFPFDRDTARHLNELRLWVENGPLVLNALTQIKPTHPEQEAEAPLDDDLPTFIQVKKSQRQRKVARSARKVRFDTKTLKALLDYGIDATSIDSNFDASHEFQVVLNLQKRVLKTYIAYLQRPSVEDSIKRAYILRESSDAGTEEVTLEESGETQEAEVSSPAAPAAFPMVQPMKAALYFDSADGFGEWRILISTRADRDLREARRKDAKFFKIVVKKIKELSNGHFSDDNQKRLNSRQIDVPIYEAKMTRDSRLVYQVDCIPEYNSDVERQVIKIFGVYTHAQIDQRLWDSVSHQLGRKGKEYRQRCLFRNRPESGQGDVFTPACFPPKEEIEEEVETFPELPRENLEEIHALLVLEKFMPFSQALLNSIIADMDVAHVFDVSPQEKEIIEYPHSCYVLGRSGTGKTTTMMFKMLGIERAYTMRKDSMHKPRQIFVTQSRVLAGKVEEYFAKLLDSLATAEKTKEELVKIIKTRKQQGDEEGLVDIDDDRNWRNDLPQKFSELRDEHFPLFITFDREKLASLLEADIDITSASSSGGTPNTANGTSPGRMTLVDYRTFLDFYWPHFSQNLRKGLDPALVYSELMGVIQGSEESLNHGSRFLDKSAYENLSARTQFAFAGRRDTIYSVFLLYLKQKRLRHEYDAADRTHSILNAFREHGVPGQKIDYIYVDEVQDNLLIDTLLLRSLVRNPDGLFWAGDTAQTISVGSSFRFDDLKAFLFRLERRRENSLTDLPQAPVHDPPRTFQLTVNYRSHGGIVQCAHSVIELITEFWPYAIDILSREKGVVDGSKPVFFSGWDSDTVRYEQFLFGESGSPIEFGAQQCILVRDEASREDLRRQVGDIGLIMTLYESKGLEFDDVLLYKFFEDSTVELSQWRVVLNLLKDDAVSGPAAPQFDENRHAGLCSELKFLYVAITRARKNLWIVDCSEKSEPMRTFWTSRNEVQNCTPGTDVPRLAVSSSPQEWEKSGRTLFQNKRYLQAMHCFERAGLDREVEVARTYYLREQARSMPVNGSKQAVSARRAAFATAAEAFLGCSVAARNSKERKAYLRNAGDCFERAEEDQKAADAYHQAEEYNTAVKLYRKCARFDEAVAIVTRKRQDIETDVAENIIDVARLFYFKGGELEKASQLFTSVEEQLEYLEDFDLDISRAALLESLGRFREAAEIHLTEGRTLEAIRLFLNDQSNVDSVRRANDCILQGLWEKVSFGVRDLDRIDAVPELLELARKVKQSDVLDPHVSDELSMFHLINIKEWQSLRTLGRKFAADNHLTSALLCYDHFFHTWPKMRNLTSADISGLLDDFLQYCGILHQLVSSPDPSNNPRLQRLFGIMPSSDRMFFLRCGTFLHDMIVDSRAILAASNDQGVYISEWELSRRFREILLNRLNIRIVSEANACAKDAPAFYPCPVYILTSNCFRRECPREHLPNAALTRDWYALQVKIHLQQVLVIQALACPPLRKGEKLKNIRFWLSRLYETLYPISFVLGGITNFDVARTPEARRSFAALRQWCLDILNHRGYSQFDSGLLTTLYQVVKILHQVDRTNATRFIMGSQLLTQDISTDRKYHRKVGDTDVYVIPELVFALSAVSYDSICHGVFFLKHLVDAMLPLDAVALCEMIEYLCGSIVLVRNKLAFHNVTLPLSWLKVLIPRLVFDVKAKQGDLNPTFDVLVTTMQQIIKSLYAGNGDISHLLVLAENTNLHGLNSYRNIYIARLCRTLCILGYNVNNRDLRDQIMQTMRALKSKPHNLFRDFAYARDWRNLARLVENSSGGSSFDNMIQLYHNSEVRSSKPPPRGVRRLVFKTMAEIPRLLEGARPQVVSDLRADAPEFVPKPRQPDAPADDAEAEQDIEEPEEDNTQIINTAHSAEAIAVAALPEEESKPSEEQIQAALKIQAIYRKVLKRRRVAPKTAVEASRKSCFEACLEESFKINWPQTSFYRKLFLGPLPHVLVCLSAARTWALETKARNKKRFKSATHRDLEDVNRRLTEQKKLIHGIQKLQKILSPASELHRKRDVEELKKRVIEVDTFLKEKVPIVARDVEEDIAIGIKGIVTPKPLPKPKPKPRLRIDDDDMGQDEYEVDGDFYVPNDEEVVETVADVPEEGRPVQLDSAGGEKEFAQSSTVMQSLSWAPIAPDNSFKDGSNGLTPAAGDASQGKTYKPAQVVQSLSWIPI</sequence>
<organism evidence="8 9">
    <name type="scientific">Gymnopilus dilepis</name>
    <dbReference type="NCBI Taxonomy" id="231916"/>
    <lineage>
        <taxon>Eukaryota</taxon>
        <taxon>Fungi</taxon>
        <taxon>Dikarya</taxon>
        <taxon>Basidiomycota</taxon>
        <taxon>Agaricomycotina</taxon>
        <taxon>Agaricomycetes</taxon>
        <taxon>Agaricomycetidae</taxon>
        <taxon>Agaricales</taxon>
        <taxon>Agaricineae</taxon>
        <taxon>Hymenogastraceae</taxon>
        <taxon>Gymnopilus</taxon>
    </lineage>
</organism>
<keyword evidence="1 5" id="KW-0547">Nucleotide-binding</keyword>
<dbReference type="Gene3D" id="1.25.40.10">
    <property type="entry name" value="Tetratricopeptide repeat domain"/>
    <property type="match status" value="1"/>
</dbReference>
<evidence type="ECO:0000256" key="4">
    <source>
        <dbReference type="ARBA" id="ARBA00022840"/>
    </source>
</evidence>
<keyword evidence="9" id="KW-1185">Reference proteome</keyword>
<dbReference type="InterPro" id="IPR014017">
    <property type="entry name" value="DNA_helicase_UvrD-like_C"/>
</dbReference>
<evidence type="ECO:0000256" key="6">
    <source>
        <dbReference type="SAM" id="MobiDB-lite"/>
    </source>
</evidence>
<feature type="region of interest" description="Disordered" evidence="6">
    <location>
        <begin position="2237"/>
        <end position="2261"/>
    </location>
</feature>
<evidence type="ECO:0000256" key="3">
    <source>
        <dbReference type="ARBA" id="ARBA00022806"/>
    </source>
</evidence>
<keyword evidence="2 5" id="KW-0378">Hydrolase</keyword>
<keyword evidence="3 5" id="KW-0347">Helicase</keyword>
<dbReference type="GO" id="GO:0016787">
    <property type="term" value="F:hydrolase activity"/>
    <property type="evidence" value="ECO:0007669"/>
    <property type="project" value="UniProtKB-UniRule"/>
</dbReference>
<protein>
    <recommendedName>
        <fullName evidence="7">UvrD-like helicase ATP-binding domain-containing protein</fullName>
    </recommendedName>
</protein>
<feature type="domain" description="UvrD-like helicase ATP-binding" evidence="7">
    <location>
        <begin position="489"/>
        <end position="863"/>
    </location>
</feature>
<proteinExistence type="predicted"/>
<dbReference type="Proteomes" id="UP000284706">
    <property type="component" value="Unassembled WGS sequence"/>
</dbReference>
<dbReference type="Gene3D" id="3.40.50.300">
    <property type="entry name" value="P-loop containing nucleotide triphosphate hydrolases"/>
    <property type="match status" value="2"/>
</dbReference>
<feature type="region of interest" description="Disordered" evidence="6">
    <location>
        <begin position="251"/>
        <end position="271"/>
    </location>
</feature>
<evidence type="ECO:0000313" key="8">
    <source>
        <dbReference type="EMBL" id="PPQ66773.1"/>
    </source>
</evidence>
<keyword evidence="4 5" id="KW-0067">ATP-binding</keyword>
<dbReference type="InterPro" id="IPR011990">
    <property type="entry name" value="TPR-like_helical_dom_sf"/>
</dbReference>
<gene>
    <name evidence="8" type="ORF">CVT26_009759</name>
</gene>
<feature type="compositionally biased region" description="Acidic residues" evidence="6">
    <location>
        <begin position="1943"/>
        <end position="1958"/>
    </location>
</feature>
<reference evidence="8 9" key="1">
    <citation type="journal article" date="2018" name="Evol. Lett.">
        <title>Horizontal gene cluster transfer increased hallucinogenic mushroom diversity.</title>
        <authorList>
            <person name="Reynolds H.T."/>
            <person name="Vijayakumar V."/>
            <person name="Gluck-Thaler E."/>
            <person name="Korotkin H.B."/>
            <person name="Matheny P.B."/>
            <person name="Slot J.C."/>
        </authorList>
    </citation>
    <scope>NUCLEOTIDE SEQUENCE [LARGE SCALE GENOMIC DNA]</scope>
    <source>
        <strain evidence="8 9">SRW20</strain>
    </source>
</reference>
<dbReference type="GO" id="GO:0005524">
    <property type="term" value="F:ATP binding"/>
    <property type="evidence" value="ECO:0007669"/>
    <property type="project" value="UniProtKB-UniRule"/>
</dbReference>
<dbReference type="Pfam" id="PF00580">
    <property type="entry name" value="UvrD-helicase"/>
    <property type="match status" value="1"/>
</dbReference>
<dbReference type="InterPro" id="IPR039904">
    <property type="entry name" value="TRANK1"/>
</dbReference>
<feature type="region of interest" description="Disordered" evidence="6">
    <location>
        <begin position="1930"/>
        <end position="1958"/>
    </location>
</feature>
<dbReference type="EMBL" id="NHYE01005622">
    <property type="protein sequence ID" value="PPQ66773.1"/>
    <property type="molecule type" value="Genomic_DNA"/>
</dbReference>
<evidence type="ECO:0000256" key="2">
    <source>
        <dbReference type="ARBA" id="ARBA00022801"/>
    </source>
</evidence>
<dbReference type="InterPro" id="IPR014016">
    <property type="entry name" value="UvrD-like_ATP-bd"/>
</dbReference>
<dbReference type="PANTHER" id="PTHR21529">
    <property type="entry name" value="MAMMARY TURMOR VIRUS RECEPTOR HOMOLOG 1, 2 MTVR1, 2"/>
    <property type="match status" value="1"/>
</dbReference>
<dbReference type="Pfam" id="PF13361">
    <property type="entry name" value="UvrD_C"/>
    <property type="match status" value="1"/>
</dbReference>
<dbReference type="SUPFAM" id="SSF52540">
    <property type="entry name" value="P-loop containing nucleoside triphosphate hydrolases"/>
    <property type="match status" value="1"/>
</dbReference>
<dbReference type="PANTHER" id="PTHR21529:SF4">
    <property type="entry name" value="TPR AND ANKYRIN REPEAT-CONTAINING PROTEIN 1"/>
    <property type="match status" value="1"/>
</dbReference>
<evidence type="ECO:0000259" key="7">
    <source>
        <dbReference type="PROSITE" id="PS51198"/>
    </source>
</evidence>
<dbReference type="InParanoid" id="A0A409VKK2"/>
<dbReference type="PROSITE" id="PS50096">
    <property type="entry name" value="IQ"/>
    <property type="match status" value="1"/>
</dbReference>
<evidence type="ECO:0000256" key="5">
    <source>
        <dbReference type="PROSITE-ProRule" id="PRU00560"/>
    </source>
</evidence>
<comment type="caution">
    <text evidence="8">The sequence shown here is derived from an EMBL/GenBank/DDBJ whole genome shotgun (WGS) entry which is preliminary data.</text>
</comment>
<feature type="binding site" evidence="5">
    <location>
        <begin position="510"/>
        <end position="517"/>
    </location>
    <ligand>
        <name>ATP</name>
        <dbReference type="ChEBI" id="CHEBI:30616"/>
    </ligand>
</feature>
<dbReference type="PROSITE" id="PS51198">
    <property type="entry name" value="UVRD_HELICASE_ATP_BIND"/>
    <property type="match status" value="1"/>
</dbReference>
<dbReference type="GO" id="GO:0004386">
    <property type="term" value="F:helicase activity"/>
    <property type="evidence" value="ECO:0007669"/>
    <property type="project" value="UniProtKB-UniRule"/>
</dbReference>
<accession>A0A409VKK2</accession>
<dbReference type="InterPro" id="IPR027417">
    <property type="entry name" value="P-loop_NTPase"/>
</dbReference>
<name>A0A409VKK2_9AGAR</name>
<dbReference type="STRING" id="231916.A0A409VKK2"/>
<evidence type="ECO:0000313" key="9">
    <source>
        <dbReference type="Proteomes" id="UP000284706"/>
    </source>
</evidence>
<feature type="compositionally biased region" description="Acidic residues" evidence="6">
    <location>
        <begin position="251"/>
        <end position="265"/>
    </location>
</feature>
<dbReference type="OrthoDB" id="3156807at2759"/>